<dbReference type="InterPro" id="IPR047951">
    <property type="entry name" value="Transpos_ISL3"/>
</dbReference>
<dbReference type="PANTHER" id="PTHR33498:SF1">
    <property type="entry name" value="TRANSPOSASE FOR INSERTION SEQUENCE ELEMENT IS1557"/>
    <property type="match status" value="1"/>
</dbReference>
<dbReference type="EMBL" id="JBHUGI010000028">
    <property type="protein sequence ID" value="MFD1928538.1"/>
    <property type="molecule type" value="Genomic_DNA"/>
</dbReference>
<gene>
    <name evidence="2" type="ORF">ACFSFY_10900</name>
</gene>
<evidence type="ECO:0000259" key="1">
    <source>
        <dbReference type="Pfam" id="PF01610"/>
    </source>
</evidence>
<dbReference type="Proteomes" id="UP001597218">
    <property type="component" value="Unassembled WGS sequence"/>
</dbReference>
<reference evidence="3" key="1">
    <citation type="journal article" date="2019" name="Int. J. Syst. Evol. Microbiol.">
        <title>The Global Catalogue of Microorganisms (GCM) 10K type strain sequencing project: providing services to taxonomists for standard genome sequencing and annotation.</title>
        <authorList>
            <consortium name="The Broad Institute Genomics Platform"/>
            <consortium name="The Broad Institute Genome Sequencing Center for Infectious Disease"/>
            <person name="Wu L."/>
            <person name="Ma J."/>
        </authorList>
    </citation>
    <scope>NUCLEOTIDE SEQUENCE [LARGE SCALE GENOMIC DNA]</scope>
    <source>
        <strain evidence="3">CGMCC 4.7177</strain>
    </source>
</reference>
<feature type="non-terminal residue" evidence="2">
    <location>
        <position position="344"/>
    </location>
</feature>
<feature type="domain" description="Transposase IS204/IS1001/IS1096/IS1165 DDE" evidence="1">
    <location>
        <begin position="126"/>
        <end position="343"/>
    </location>
</feature>
<feature type="non-terminal residue" evidence="2">
    <location>
        <position position="1"/>
    </location>
</feature>
<keyword evidence="3" id="KW-1185">Reference proteome</keyword>
<protein>
    <submittedName>
        <fullName evidence="2">ISL3 family transposase</fullName>
    </submittedName>
</protein>
<dbReference type="PANTHER" id="PTHR33498">
    <property type="entry name" value="TRANSPOSASE FOR INSERTION SEQUENCE ELEMENT IS1557"/>
    <property type="match status" value="1"/>
</dbReference>
<name>A0ABW4SGB4_9BACL</name>
<dbReference type="Pfam" id="PF01610">
    <property type="entry name" value="DDE_Tnp_ISL3"/>
    <property type="match status" value="1"/>
</dbReference>
<evidence type="ECO:0000313" key="3">
    <source>
        <dbReference type="Proteomes" id="UP001597218"/>
    </source>
</evidence>
<dbReference type="InterPro" id="IPR002560">
    <property type="entry name" value="Transposase_DDE"/>
</dbReference>
<organism evidence="2 3">
    <name type="scientific">Sporosarcina siberiensis</name>
    <dbReference type="NCBI Taxonomy" id="1365606"/>
    <lineage>
        <taxon>Bacteria</taxon>
        <taxon>Bacillati</taxon>
        <taxon>Bacillota</taxon>
        <taxon>Bacilli</taxon>
        <taxon>Bacillales</taxon>
        <taxon>Caryophanaceae</taxon>
        <taxon>Sporosarcina</taxon>
    </lineage>
</organism>
<dbReference type="NCBIfam" id="NF033550">
    <property type="entry name" value="transpos_ISL3"/>
    <property type="match status" value="1"/>
</dbReference>
<proteinExistence type="predicted"/>
<comment type="caution">
    <text evidence="2">The sequence shown here is derived from an EMBL/GenBank/DDBJ whole genome shotgun (WGS) entry which is preliminary data.</text>
</comment>
<sequence length="344" mass="39715">KLSFTPTHCDACGIVNQNYTIYKNGTQTSRITLPFLGMYPAYLLLKKQRFMCKACQHSFTAQTSVVKKNCYISQNVKSLIVIKASEARSIKSIARDCSVSSSTIQRQINETAKLFKSHHQALPENLSFDEFKYAKGKMAFEYINAMTGDILDILDQRNKLTIKNHFITNYSLADRKCVKTVTIDMNAGYASVIKELFPNAEIIIDRFHLVQLINRSMNKCRIQVMNQLSKSNGEDLKKYRRLKAFWKLLLKNATDISSTEYKYYRLFGQRTESGIIEEMLTYSPVLKANYDLYQSLLKAMRMKDFETLKFHLAESVNPLISGYMRTSLKTLRGHLSYIENSFIY</sequence>
<accession>A0ABW4SGB4</accession>
<dbReference type="RefSeq" id="WP_381537976.1">
    <property type="nucleotide sequence ID" value="NZ_JBHUGI010000028.1"/>
</dbReference>
<evidence type="ECO:0000313" key="2">
    <source>
        <dbReference type="EMBL" id="MFD1928538.1"/>
    </source>
</evidence>